<accession>A0A139IVY9</accession>
<feature type="domain" description="GAF" evidence="3">
    <location>
        <begin position="125"/>
        <end position="231"/>
    </location>
</feature>
<dbReference type="InterPro" id="IPR051330">
    <property type="entry name" value="Phosphatase_reg/MetRdx"/>
</dbReference>
<gene>
    <name evidence="4" type="ORF">AC579_3549</name>
</gene>
<comment type="similarity">
    <text evidence="1">Belongs to the free Met sulfoxide reductase family.</text>
</comment>
<evidence type="ECO:0000256" key="2">
    <source>
        <dbReference type="SAM" id="SignalP"/>
    </source>
</evidence>
<feature type="signal peptide" evidence="2">
    <location>
        <begin position="1"/>
        <end position="26"/>
    </location>
</feature>
<dbReference type="Gene3D" id="3.30.450.40">
    <property type="match status" value="1"/>
</dbReference>
<dbReference type="Pfam" id="PF13185">
    <property type="entry name" value="GAF_2"/>
    <property type="match status" value="1"/>
</dbReference>
<dbReference type="InterPro" id="IPR003018">
    <property type="entry name" value="GAF"/>
</dbReference>
<evidence type="ECO:0000313" key="4">
    <source>
        <dbReference type="EMBL" id="KXT18905.1"/>
    </source>
</evidence>
<dbReference type="GO" id="GO:0034599">
    <property type="term" value="P:cellular response to oxidative stress"/>
    <property type="evidence" value="ECO:0007669"/>
    <property type="project" value="EnsemblFungi"/>
</dbReference>
<dbReference type="OrthoDB" id="15735at2759"/>
<sequence>MPPPNTGCLVMPRVLWITAFLRVDMSENLWPLRDSRQGSCSEDTTYSLDLHTFFMKSKLLGMVHADSSNFTEGVSKTAAYDQIIEAAKALFDGQRNWVCNAANTASLIWHALHALPSPSNKVNWAGFYVLDPSVPDQLILAPFQGKVACQTITFGKGVCGAAAASQKTLLVPDVEKFPGHIACDGDSRSEIVVPILKDGKVVAIIDIDCAVESGFDEEDQRKLEELAEILSEGCDW</sequence>
<dbReference type="GO" id="GO:0005829">
    <property type="term" value="C:cytosol"/>
    <property type="evidence" value="ECO:0007669"/>
    <property type="project" value="TreeGrafter"/>
</dbReference>
<dbReference type="Proteomes" id="UP000073492">
    <property type="component" value="Unassembled WGS sequence"/>
</dbReference>
<dbReference type="AlphaFoldDB" id="A0A139IVY9"/>
<dbReference type="PROSITE" id="PS01320">
    <property type="entry name" value="UPF0067"/>
    <property type="match status" value="1"/>
</dbReference>
<evidence type="ECO:0000313" key="5">
    <source>
        <dbReference type="Proteomes" id="UP000073492"/>
    </source>
</evidence>
<reference evidence="4 5" key="1">
    <citation type="submission" date="2015-07" db="EMBL/GenBank/DDBJ databases">
        <title>Comparative genomics of the Sigatoka disease complex on banana suggests a link between parallel evolutionary changes in Pseudocercospora fijiensis and Pseudocercospora eumusae and increased virulence on the banana host.</title>
        <authorList>
            <person name="Chang T.-C."/>
            <person name="Salvucci A."/>
            <person name="Crous P.W."/>
            <person name="Stergiopoulos I."/>
        </authorList>
    </citation>
    <scope>NUCLEOTIDE SEQUENCE [LARGE SCALE GENOMIC DNA]</scope>
    <source>
        <strain evidence="4 5">CBS 116634</strain>
    </source>
</reference>
<dbReference type="InterPro" id="IPR000614">
    <property type="entry name" value="FRMsr_CS"/>
</dbReference>
<keyword evidence="2" id="KW-0732">Signal</keyword>
<feature type="chain" id="PRO_5007297769" description="GAF domain-containing protein" evidence="2">
    <location>
        <begin position="27"/>
        <end position="236"/>
    </location>
</feature>
<dbReference type="FunFam" id="3.30.450.40:FF:000048">
    <property type="entry name" value="Free methionine-R-sulfoxide reductase"/>
    <property type="match status" value="1"/>
</dbReference>
<protein>
    <recommendedName>
        <fullName evidence="3">GAF domain-containing protein</fullName>
    </recommendedName>
</protein>
<dbReference type="GO" id="GO:0033745">
    <property type="term" value="F:L-methionine-(R)-S-oxide reductase activity"/>
    <property type="evidence" value="ECO:0007669"/>
    <property type="project" value="EnsemblFungi"/>
</dbReference>
<comment type="caution">
    <text evidence="4">The sequence shown here is derived from an EMBL/GenBank/DDBJ whole genome shotgun (WGS) entry which is preliminary data.</text>
</comment>
<dbReference type="PANTHER" id="PTHR21021:SF15">
    <property type="entry name" value="FREE METHIONINE-R-SULFOXIDE REDUCTASE"/>
    <property type="match status" value="1"/>
</dbReference>
<dbReference type="InterPro" id="IPR029016">
    <property type="entry name" value="GAF-like_dom_sf"/>
</dbReference>
<evidence type="ECO:0000259" key="3">
    <source>
        <dbReference type="Pfam" id="PF13185"/>
    </source>
</evidence>
<keyword evidence="5" id="KW-1185">Reference proteome</keyword>
<dbReference type="SUPFAM" id="SSF55781">
    <property type="entry name" value="GAF domain-like"/>
    <property type="match status" value="1"/>
</dbReference>
<evidence type="ECO:0000256" key="1">
    <source>
        <dbReference type="ARBA" id="ARBA00038454"/>
    </source>
</evidence>
<name>A0A139IVY9_9PEZI</name>
<dbReference type="PANTHER" id="PTHR21021">
    <property type="entry name" value="GAF/PUTATIVE CYTOSKELETAL PROTEIN"/>
    <property type="match status" value="1"/>
</dbReference>
<proteinExistence type="inferred from homology"/>
<organism evidence="4 5">
    <name type="scientific">Pseudocercospora musae</name>
    <dbReference type="NCBI Taxonomy" id="113226"/>
    <lineage>
        <taxon>Eukaryota</taxon>
        <taxon>Fungi</taxon>
        <taxon>Dikarya</taxon>
        <taxon>Ascomycota</taxon>
        <taxon>Pezizomycotina</taxon>
        <taxon>Dothideomycetes</taxon>
        <taxon>Dothideomycetidae</taxon>
        <taxon>Mycosphaerellales</taxon>
        <taxon>Mycosphaerellaceae</taxon>
        <taxon>Pseudocercospora</taxon>
    </lineage>
</organism>
<dbReference type="STRING" id="113226.A0A139IVY9"/>
<dbReference type="EMBL" id="LFZO01000002">
    <property type="protein sequence ID" value="KXT18905.1"/>
    <property type="molecule type" value="Genomic_DNA"/>
</dbReference>